<accession>A0A392R5I1</accession>
<feature type="non-terminal residue" evidence="2">
    <location>
        <position position="86"/>
    </location>
</feature>
<feature type="region of interest" description="Disordered" evidence="1">
    <location>
        <begin position="1"/>
        <end position="49"/>
    </location>
</feature>
<keyword evidence="3" id="KW-1185">Reference proteome</keyword>
<proteinExistence type="predicted"/>
<feature type="compositionally biased region" description="Low complexity" evidence="1">
    <location>
        <begin position="7"/>
        <end position="22"/>
    </location>
</feature>
<feature type="non-terminal residue" evidence="2">
    <location>
        <position position="1"/>
    </location>
</feature>
<sequence>EDEDSSVLHTNPSSSSSSNASRLNRRQKASSSSPESSSPNPPDLLAIPGVGPRNFRKLVQKGIQGVAQLKQLYKDKFIGKSSDQMV</sequence>
<keyword evidence="2" id="KW-0418">Kinase</keyword>
<dbReference type="AlphaFoldDB" id="A0A392R5I1"/>
<reference evidence="2 3" key="1">
    <citation type="journal article" date="2018" name="Front. Plant Sci.">
        <title>Red Clover (Trifolium pratense) and Zigzag Clover (T. medium) - A Picture of Genomic Similarities and Differences.</title>
        <authorList>
            <person name="Dluhosova J."/>
            <person name="Istvanek J."/>
            <person name="Nedelnik J."/>
            <person name="Repkova J."/>
        </authorList>
    </citation>
    <scope>NUCLEOTIDE SEQUENCE [LARGE SCALE GENOMIC DNA]</scope>
    <source>
        <strain evidence="3">cv. 10/8</strain>
        <tissue evidence="2">Leaf</tissue>
    </source>
</reference>
<name>A0A392R5I1_9FABA</name>
<evidence type="ECO:0000256" key="1">
    <source>
        <dbReference type="SAM" id="MobiDB-lite"/>
    </source>
</evidence>
<organism evidence="2 3">
    <name type="scientific">Trifolium medium</name>
    <dbReference type="NCBI Taxonomy" id="97028"/>
    <lineage>
        <taxon>Eukaryota</taxon>
        <taxon>Viridiplantae</taxon>
        <taxon>Streptophyta</taxon>
        <taxon>Embryophyta</taxon>
        <taxon>Tracheophyta</taxon>
        <taxon>Spermatophyta</taxon>
        <taxon>Magnoliopsida</taxon>
        <taxon>eudicotyledons</taxon>
        <taxon>Gunneridae</taxon>
        <taxon>Pentapetalae</taxon>
        <taxon>rosids</taxon>
        <taxon>fabids</taxon>
        <taxon>Fabales</taxon>
        <taxon>Fabaceae</taxon>
        <taxon>Papilionoideae</taxon>
        <taxon>50 kb inversion clade</taxon>
        <taxon>NPAAA clade</taxon>
        <taxon>Hologalegina</taxon>
        <taxon>IRL clade</taxon>
        <taxon>Trifolieae</taxon>
        <taxon>Trifolium</taxon>
    </lineage>
</organism>
<keyword evidence="2" id="KW-0808">Transferase</keyword>
<dbReference type="GO" id="GO:0016301">
    <property type="term" value="F:kinase activity"/>
    <property type="evidence" value="ECO:0007669"/>
    <property type="project" value="UniProtKB-KW"/>
</dbReference>
<evidence type="ECO:0000313" key="3">
    <source>
        <dbReference type="Proteomes" id="UP000265520"/>
    </source>
</evidence>
<comment type="caution">
    <text evidence="2">The sequence shown here is derived from an EMBL/GenBank/DDBJ whole genome shotgun (WGS) entry which is preliminary data.</text>
</comment>
<dbReference type="Proteomes" id="UP000265520">
    <property type="component" value="Unassembled WGS sequence"/>
</dbReference>
<evidence type="ECO:0000313" key="2">
    <source>
        <dbReference type="EMBL" id="MCI31487.1"/>
    </source>
</evidence>
<protein>
    <submittedName>
        <fullName evidence="2">Deoxycytidine kinase</fullName>
    </submittedName>
</protein>
<dbReference type="EMBL" id="LXQA010187417">
    <property type="protein sequence ID" value="MCI31487.1"/>
    <property type="molecule type" value="Genomic_DNA"/>
</dbReference>